<dbReference type="PROSITE" id="PS50893">
    <property type="entry name" value="ABC_TRANSPORTER_2"/>
    <property type="match status" value="1"/>
</dbReference>
<gene>
    <name evidence="6" type="ORF">M5X16_10140</name>
    <name evidence="7" type="ORF">PC41400_02250</name>
</gene>
<dbReference type="SUPFAM" id="SSF52540">
    <property type="entry name" value="P-loop containing nucleoside triphosphate hydrolases"/>
    <property type="match status" value="1"/>
</dbReference>
<evidence type="ECO:0000313" key="8">
    <source>
        <dbReference type="Proteomes" id="UP000288943"/>
    </source>
</evidence>
<evidence type="ECO:0000313" key="9">
    <source>
        <dbReference type="Proteomes" id="UP001527202"/>
    </source>
</evidence>
<dbReference type="InterPro" id="IPR003593">
    <property type="entry name" value="AAA+_ATPase"/>
</dbReference>
<dbReference type="Gene3D" id="3.40.50.300">
    <property type="entry name" value="P-loop containing nucleotide triphosphate hydrolases"/>
    <property type="match status" value="1"/>
</dbReference>
<reference evidence="6 9" key="2">
    <citation type="submission" date="2022-05" db="EMBL/GenBank/DDBJ databases">
        <title>Genome Sequencing of Bee-Associated Microbes.</title>
        <authorList>
            <person name="Dunlap C."/>
        </authorList>
    </citation>
    <scope>NUCLEOTIDE SEQUENCE [LARGE SCALE GENOMIC DNA]</scope>
    <source>
        <strain evidence="6 9">NRRL B-23120</strain>
    </source>
</reference>
<evidence type="ECO:0000256" key="3">
    <source>
        <dbReference type="ARBA" id="ARBA00022741"/>
    </source>
</evidence>
<dbReference type="Proteomes" id="UP001527202">
    <property type="component" value="Unassembled WGS sequence"/>
</dbReference>
<dbReference type="PANTHER" id="PTHR43335">
    <property type="entry name" value="ABC TRANSPORTER, ATP-BINDING PROTEIN"/>
    <property type="match status" value="1"/>
</dbReference>
<protein>
    <submittedName>
        <fullName evidence="7">ABC transporter ATP-binding protein</fullName>
    </submittedName>
</protein>
<evidence type="ECO:0000256" key="2">
    <source>
        <dbReference type="ARBA" id="ARBA00022448"/>
    </source>
</evidence>
<feature type="domain" description="ABC transporter" evidence="5">
    <location>
        <begin position="2"/>
        <end position="231"/>
    </location>
</feature>
<organism evidence="7 8">
    <name type="scientific">Paenibacillus chitinolyticus</name>
    <dbReference type="NCBI Taxonomy" id="79263"/>
    <lineage>
        <taxon>Bacteria</taxon>
        <taxon>Bacillati</taxon>
        <taxon>Bacillota</taxon>
        <taxon>Bacilli</taxon>
        <taxon>Bacillales</taxon>
        <taxon>Paenibacillaceae</taxon>
        <taxon>Paenibacillus</taxon>
    </lineage>
</organism>
<dbReference type="EMBL" id="JAMDMJ010000010">
    <property type="protein sequence ID" value="MCY9596134.1"/>
    <property type="molecule type" value="Genomic_DNA"/>
</dbReference>
<comment type="similarity">
    <text evidence="1">Belongs to the ABC transporter superfamily.</text>
</comment>
<dbReference type="Pfam" id="PF00005">
    <property type="entry name" value="ABC_tran"/>
    <property type="match status" value="1"/>
</dbReference>
<dbReference type="OrthoDB" id="9804819at2"/>
<dbReference type="GO" id="GO:0016887">
    <property type="term" value="F:ATP hydrolysis activity"/>
    <property type="evidence" value="ECO:0007669"/>
    <property type="project" value="InterPro"/>
</dbReference>
<keyword evidence="4 7" id="KW-0067">ATP-binding</keyword>
<dbReference type="Proteomes" id="UP000288943">
    <property type="component" value="Chromosome"/>
</dbReference>
<evidence type="ECO:0000313" key="6">
    <source>
        <dbReference type="EMBL" id="MCY9596134.1"/>
    </source>
</evidence>
<keyword evidence="2" id="KW-0813">Transport</keyword>
<sequence length="289" mass="31560">MIEIRNLSKTYKHHPALTGVNLEIGQEMFGLLGPNGAGKTTLMRILSTLLEPTEGTVRVGGLNLLSDAEHIRKMTGYLPQYFHLYPQLTAYEFLDYVAVMKGIKSARERKSQIGEILQQVNLADKAGAKIKTFSGGMKQRLGIAQALLGDPKVLIVDEPTAGLDPEERVRFRNLLSRSSLSRTVLLSTHIVADIESSCSRVAVLHRGRIAFAGSLAGLQECAEGLVWEAELSEREFAAYEPHEVVTARRTDHGMLCRIVSATPPAGNAAAVKPTLEDGYLALIGGDRRE</sequence>
<dbReference type="InterPro" id="IPR017871">
    <property type="entry name" value="ABC_transporter-like_CS"/>
</dbReference>
<evidence type="ECO:0000256" key="4">
    <source>
        <dbReference type="ARBA" id="ARBA00022840"/>
    </source>
</evidence>
<dbReference type="EMBL" id="CP026520">
    <property type="protein sequence ID" value="QAV16578.1"/>
    <property type="molecule type" value="Genomic_DNA"/>
</dbReference>
<accession>A0A410WQ75</accession>
<proteinExistence type="inferred from homology"/>
<dbReference type="CDD" id="cd03264">
    <property type="entry name" value="ABC_drug_resistance_like"/>
    <property type="match status" value="1"/>
</dbReference>
<dbReference type="InterPro" id="IPR027417">
    <property type="entry name" value="P-loop_NTPase"/>
</dbReference>
<dbReference type="KEGG" id="pchi:PC41400_02250"/>
<dbReference type="PANTHER" id="PTHR43335:SF2">
    <property type="entry name" value="ABC TRANSPORTER, ATP-BINDING PROTEIN"/>
    <property type="match status" value="1"/>
</dbReference>
<name>A0A410WQ75_9BACL</name>
<dbReference type="SMART" id="SM00382">
    <property type="entry name" value="AAA"/>
    <property type="match status" value="1"/>
</dbReference>
<dbReference type="AlphaFoldDB" id="A0A410WQ75"/>
<evidence type="ECO:0000259" key="5">
    <source>
        <dbReference type="PROSITE" id="PS50893"/>
    </source>
</evidence>
<reference evidence="7 8" key="1">
    <citation type="submission" date="2018-01" db="EMBL/GenBank/DDBJ databases">
        <title>The whole genome sequencing and assembly of Paenibacillus chitinolyticus KCCM 41400 strain.</title>
        <authorList>
            <person name="Kim J.-Y."/>
            <person name="Park M.-K."/>
            <person name="Lee Y.-J."/>
            <person name="Yi H."/>
            <person name="Bahn Y.-S."/>
            <person name="Kim J.F."/>
            <person name="Lee D.-W."/>
        </authorList>
    </citation>
    <scope>NUCLEOTIDE SEQUENCE [LARGE SCALE GENOMIC DNA]</scope>
    <source>
        <strain evidence="7 8">KCCM 41400</strain>
    </source>
</reference>
<keyword evidence="9" id="KW-1185">Reference proteome</keyword>
<evidence type="ECO:0000313" key="7">
    <source>
        <dbReference type="EMBL" id="QAV16578.1"/>
    </source>
</evidence>
<dbReference type="RefSeq" id="WP_042233952.1">
    <property type="nucleotide sequence ID" value="NZ_JAMDMJ010000010.1"/>
</dbReference>
<dbReference type="GO" id="GO:0005524">
    <property type="term" value="F:ATP binding"/>
    <property type="evidence" value="ECO:0007669"/>
    <property type="project" value="UniProtKB-KW"/>
</dbReference>
<dbReference type="InterPro" id="IPR003439">
    <property type="entry name" value="ABC_transporter-like_ATP-bd"/>
</dbReference>
<evidence type="ECO:0000256" key="1">
    <source>
        <dbReference type="ARBA" id="ARBA00005417"/>
    </source>
</evidence>
<keyword evidence="3" id="KW-0547">Nucleotide-binding</keyword>
<dbReference type="PROSITE" id="PS00211">
    <property type="entry name" value="ABC_TRANSPORTER_1"/>
    <property type="match status" value="1"/>
</dbReference>